<gene>
    <name evidence="1" type="ORF">RhiirC2_564890</name>
</gene>
<dbReference type="OrthoDB" id="2310386at2759"/>
<evidence type="ECO:0000313" key="2">
    <source>
        <dbReference type="Proteomes" id="UP000233469"/>
    </source>
</evidence>
<evidence type="ECO:0000313" key="1">
    <source>
        <dbReference type="EMBL" id="PKK67686.1"/>
    </source>
</evidence>
<evidence type="ECO:0008006" key="3">
    <source>
        <dbReference type="Google" id="ProtNLM"/>
    </source>
</evidence>
<reference evidence="1 2" key="2">
    <citation type="submission" date="2017-10" db="EMBL/GenBank/DDBJ databases">
        <title>Extensive intraspecific genome diversity in a model arbuscular mycorrhizal fungus.</title>
        <authorList>
            <person name="Chen E.C.H."/>
            <person name="Morin E."/>
            <person name="Baudet D."/>
            <person name="Noel J."/>
            <person name="Ndikumana S."/>
            <person name="Charron P."/>
            <person name="St-Onge C."/>
            <person name="Giorgi J."/>
            <person name="Grigoriev I.V."/>
            <person name="Roux C."/>
            <person name="Martin F.M."/>
            <person name="Corradi N."/>
        </authorList>
    </citation>
    <scope>NUCLEOTIDE SEQUENCE [LARGE SCALE GENOMIC DNA]</scope>
    <source>
        <strain evidence="1 2">C2</strain>
    </source>
</reference>
<dbReference type="EMBL" id="LLXL01000929">
    <property type="protein sequence ID" value="PKK67686.1"/>
    <property type="molecule type" value="Genomic_DNA"/>
</dbReference>
<proteinExistence type="predicted"/>
<dbReference type="Proteomes" id="UP000233469">
    <property type="component" value="Unassembled WGS sequence"/>
</dbReference>
<dbReference type="VEuPathDB" id="FungiDB:RhiirFUN_026090"/>
<sequence>MLNFSVDCLNDIIECLENDPKTLYSCLLVNRIWCKVSVRIYWRNIRNLNTLIACLPNDSKKILHNNGISISTSKTPVFNYASFCKYLEVHKVINNVGNFLQKWESPNLSNDITILSQEIFKLLMCQISSLREITFIKTASIIFTSYPGAKNCLKNLTKLYCNSNIYPGFFHLLSQVCHTIQILRIVVFNEVTSNDLANLISVQPNLKHFYVTQSSDIVDLTDIIALVAKNTNSLTKFFIRGNLRRVPIPLLTIARFTNLQKLEFKIIINRYHEDFNELQYVIFPRLQSLIFSLRCPKNEILIKFLENNGKNLKEFCARSYGLYDNSLDLAIAKFCPNLRNLSIRIEHDVLETLKLFLVSCQYLESLRVFDDRYPYVNTDDISEKIMKYSPKLKLHFCL</sequence>
<dbReference type="VEuPathDB" id="FungiDB:RhiirA1_537592"/>
<protein>
    <recommendedName>
        <fullName evidence="3">F-box domain-containing protein</fullName>
    </recommendedName>
</protein>
<accession>A0A2N1N1D9</accession>
<dbReference type="SUPFAM" id="SSF52047">
    <property type="entry name" value="RNI-like"/>
    <property type="match status" value="1"/>
</dbReference>
<reference evidence="1 2" key="1">
    <citation type="submission" date="2016-04" db="EMBL/GenBank/DDBJ databases">
        <title>Genome analyses suggest a sexual origin of heterokaryosis in a supposedly ancient asexual fungus.</title>
        <authorList>
            <person name="Ropars J."/>
            <person name="Sedzielewska K."/>
            <person name="Noel J."/>
            <person name="Charron P."/>
            <person name="Farinelli L."/>
            <person name="Marton T."/>
            <person name="Kruger M."/>
            <person name="Pelin A."/>
            <person name="Brachmann A."/>
            <person name="Corradi N."/>
        </authorList>
    </citation>
    <scope>NUCLEOTIDE SEQUENCE [LARGE SCALE GENOMIC DNA]</scope>
    <source>
        <strain evidence="1 2">C2</strain>
    </source>
</reference>
<dbReference type="AlphaFoldDB" id="A0A2N1N1D9"/>
<dbReference type="InterPro" id="IPR032675">
    <property type="entry name" value="LRR_dom_sf"/>
</dbReference>
<organism evidence="1 2">
    <name type="scientific">Rhizophagus irregularis</name>
    <dbReference type="NCBI Taxonomy" id="588596"/>
    <lineage>
        <taxon>Eukaryota</taxon>
        <taxon>Fungi</taxon>
        <taxon>Fungi incertae sedis</taxon>
        <taxon>Mucoromycota</taxon>
        <taxon>Glomeromycotina</taxon>
        <taxon>Glomeromycetes</taxon>
        <taxon>Glomerales</taxon>
        <taxon>Glomeraceae</taxon>
        <taxon>Rhizophagus</taxon>
    </lineage>
</organism>
<dbReference type="Gene3D" id="3.80.10.10">
    <property type="entry name" value="Ribonuclease Inhibitor"/>
    <property type="match status" value="1"/>
</dbReference>
<name>A0A2N1N1D9_9GLOM</name>
<comment type="caution">
    <text evidence="1">The sequence shown here is derived from an EMBL/GenBank/DDBJ whole genome shotgun (WGS) entry which is preliminary data.</text>
</comment>